<dbReference type="InterPro" id="IPR001387">
    <property type="entry name" value="Cro/C1-type_HTH"/>
</dbReference>
<keyword evidence="2" id="KW-1185">Reference proteome</keyword>
<dbReference type="GO" id="GO:0003677">
    <property type="term" value="F:DNA binding"/>
    <property type="evidence" value="ECO:0007669"/>
    <property type="project" value="InterPro"/>
</dbReference>
<dbReference type="CDD" id="cd00093">
    <property type="entry name" value="HTH_XRE"/>
    <property type="match status" value="1"/>
</dbReference>
<dbReference type="InterPro" id="IPR010982">
    <property type="entry name" value="Lambda_DNA-bd_dom_sf"/>
</dbReference>
<reference evidence="1 2" key="1">
    <citation type="submission" date="2018-08" db="EMBL/GenBank/DDBJ databases">
        <title>Verrucosispora craniellae sp. nov., isolated from a marine sponge in the South China Sea.</title>
        <authorList>
            <person name="Li L."/>
            <person name="Lin H.W."/>
        </authorList>
    </citation>
    <scope>NUCLEOTIDE SEQUENCE [LARGE SCALE GENOMIC DNA]</scope>
    <source>
        <strain evidence="1 2">LHW63014</strain>
    </source>
</reference>
<sequence>MSVRAFAEHLGVNTSTVSWWENKSTTVPLRLATQAVLDRALTLADADAKTRFAVLAASPTDGPSGAVTGNGGGVAGRSVVTALHRPEKARAAS</sequence>
<comment type="caution">
    <text evidence="1">The sequence shown here is derived from an EMBL/GenBank/DDBJ whole genome shotgun (WGS) entry which is preliminary data.</text>
</comment>
<dbReference type="AlphaFoldDB" id="A0A372G750"/>
<dbReference type="EMBL" id="QVFU01000001">
    <property type="protein sequence ID" value="RFS48540.1"/>
    <property type="molecule type" value="Genomic_DNA"/>
</dbReference>
<dbReference type="Gene3D" id="1.10.260.40">
    <property type="entry name" value="lambda repressor-like DNA-binding domains"/>
    <property type="match status" value="1"/>
</dbReference>
<name>A0A372G750_9ACTN</name>
<evidence type="ECO:0000313" key="2">
    <source>
        <dbReference type="Proteomes" id="UP000262621"/>
    </source>
</evidence>
<gene>
    <name evidence="1" type="ORF">D0Q02_02105</name>
</gene>
<proteinExistence type="predicted"/>
<dbReference type="Proteomes" id="UP000262621">
    <property type="component" value="Unassembled WGS sequence"/>
</dbReference>
<evidence type="ECO:0000313" key="1">
    <source>
        <dbReference type="EMBL" id="RFS48540.1"/>
    </source>
</evidence>
<organism evidence="1 2">
    <name type="scientific">Micromonospora craniellae</name>
    <dbReference type="NCBI Taxonomy" id="2294034"/>
    <lineage>
        <taxon>Bacteria</taxon>
        <taxon>Bacillati</taxon>
        <taxon>Actinomycetota</taxon>
        <taxon>Actinomycetes</taxon>
        <taxon>Micromonosporales</taxon>
        <taxon>Micromonosporaceae</taxon>
        <taxon>Micromonospora</taxon>
    </lineage>
</organism>
<dbReference type="SUPFAM" id="SSF47413">
    <property type="entry name" value="lambda repressor-like DNA-binding domains"/>
    <property type="match status" value="1"/>
</dbReference>
<accession>A0A372G750</accession>
<protein>
    <submittedName>
        <fullName evidence="1">XRE family transcriptional regulator</fullName>
    </submittedName>
</protein>